<dbReference type="GO" id="GO:0045430">
    <property type="term" value="F:chalcone isomerase activity"/>
    <property type="evidence" value="ECO:0007669"/>
    <property type="project" value="UniProtKB-EC"/>
</dbReference>
<comment type="function">
    <text evidence="5">Catalyzes the intramolecular cyclization of bicyclic chalcones into tricyclic (S)-flavanones. Responsible for the isomerization of 4,2',4',6'-tetrahydroxychalcone (also termed chalcone) into naringenin.</text>
</comment>
<dbReference type="Gene3D" id="1.10.890.20">
    <property type="match status" value="1"/>
</dbReference>
<evidence type="ECO:0000313" key="10">
    <source>
        <dbReference type="Proteomes" id="UP001327560"/>
    </source>
</evidence>
<evidence type="ECO:0000256" key="4">
    <source>
        <dbReference type="ARBA" id="ARBA00023241"/>
    </source>
</evidence>
<dbReference type="AlphaFoldDB" id="A0AAQ3L1Q3"/>
<keyword evidence="4" id="KW-0284">Flavonoid biosynthesis</keyword>
<gene>
    <name evidence="9" type="ORF">Cni_G27462</name>
</gene>
<evidence type="ECO:0000256" key="7">
    <source>
        <dbReference type="RuleBase" id="RU361158"/>
    </source>
</evidence>
<dbReference type="InterPro" id="IPR044164">
    <property type="entry name" value="CFI"/>
</dbReference>
<dbReference type="PANTHER" id="PTHR28039:SF8">
    <property type="entry name" value="CHALCONE--FLAVANONE ISOMERASE 1-RELATED"/>
    <property type="match status" value="1"/>
</dbReference>
<feature type="domain" description="Chalcone isomerase" evidence="8">
    <location>
        <begin position="14"/>
        <end position="215"/>
    </location>
</feature>
<dbReference type="InterPro" id="IPR016087">
    <property type="entry name" value="Chalcone_isomerase"/>
</dbReference>
<dbReference type="Pfam" id="PF02431">
    <property type="entry name" value="Chalcone"/>
    <property type="match status" value="1"/>
</dbReference>
<comment type="catalytic activity">
    <reaction evidence="6">
        <text>a chalcone = a flavanone.</text>
        <dbReference type="EC" id="5.5.1.6"/>
    </reaction>
</comment>
<dbReference type="InterPro" id="IPR036298">
    <property type="entry name" value="Chalcone_isomerase_sf"/>
</dbReference>
<evidence type="ECO:0000256" key="3">
    <source>
        <dbReference type="ARBA" id="ARBA00023235"/>
    </source>
</evidence>
<evidence type="ECO:0000256" key="1">
    <source>
        <dbReference type="ARBA" id="ARBA00004966"/>
    </source>
</evidence>
<sequence length="226" mass="24200">MAQAGVSLPKLVIGEVTFPPAAMPPGSSSSHFLAGAGERGLEIDGQFVVFTAIGVYLKDSAVSTLAPKWKGKTADDLAGNSDFFRDIFTGPFEKFTRITMVKPLSGQQYSEKVEENCVAHWKAAGTYTEAEAAAVEKFKEACKNETFPPGTSILFTHQVSPASLTITFWREGSMPETGNTVIESKALSEAILESIIGEHGVSPGAKRSVAQRLSEILEEVKLEGSK</sequence>
<name>A0AAQ3L1Q3_9LILI</name>
<keyword evidence="10" id="KW-1185">Reference proteome</keyword>
<evidence type="ECO:0000259" key="8">
    <source>
        <dbReference type="Pfam" id="PF02431"/>
    </source>
</evidence>
<evidence type="ECO:0000256" key="2">
    <source>
        <dbReference type="ARBA" id="ARBA00007166"/>
    </source>
</evidence>
<evidence type="ECO:0000313" key="9">
    <source>
        <dbReference type="EMBL" id="WOL18665.1"/>
    </source>
</evidence>
<accession>A0AAQ3L1Q3</accession>
<reference evidence="9 10" key="1">
    <citation type="submission" date="2023-10" db="EMBL/GenBank/DDBJ databases">
        <title>Chromosome-scale genome assembly provides insights into flower coloration mechanisms of Canna indica.</title>
        <authorList>
            <person name="Li C."/>
        </authorList>
    </citation>
    <scope>NUCLEOTIDE SEQUENCE [LARGE SCALE GENOMIC DNA]</scope>
    <source>
        <tissue evidence="9">Flower</tissue>
    </source>
</reference>
<evidence type="ECO:0000256" key="5">
    <source>
        <dbReference type="ARBA" id="ARBA00025429"/>
    </source>
</evidence>
<dbReference type="SUPFAM" id="SSF54626">
    <property type="entry name" value="Chalcone isomerase"/>
    <property type="match status" value="1"/>
</dbReference>
<protein>
    <recommendedName>
        <fullName evidence="7">Chalcone-flavonone isomerase family protein</fullName>
    </recommendedName>
</protein>
<evidence type="ECO:0000256" key="6">
    <source>
        <dbReference type="ARBA" id="ARBA00034056"/>
    </source>
</evidence>
<organism evidence="9 10">
    <name type="scientific">Canna indica</name>
    <name type="common">Indian-shot</name>
    <dbReference type="NCBI Taxonomy" id="4628"/>
    <lineage>
        <taxon>Eukaryota</taxon>
        <taxon>Viridiplantae</taxon>
        <taxon>Streptophyta</taxon>
        <taxon>Embryophyta</taxon>
        <taxon>Tracheophyta</taxon>
        <taxon>Spermatophyta</taxon>
        <taxon>Magnoliopsida</taxon>
        <taxon>Liliopsida</taxon>
        <taxon>Zingiberales</taxon>
        <taxon>Cannaceae</taxon>
        <taxon>Canna</taxon>
    </lineage>
</organism>
<dbReference type="Proteomes" id="UP001327560">
    <property type="component" value="Chromosome 9"/>
</dbReference>
<keyword evidence="3 9" id="KW-0413">Isomerase</keyword>
<dbReference type="InterPro" id="IPR016088">
    <property type="entry name" value="Chalcone_isomerase_3-sand"/>
</dbReference>
<dbReference type="Gene3D" id="3.50.70.10">
    <property type="match status" value="1"/>
</dbReference>
<comment type="similarity">
    <text evidence="2 7">Belongs to the chalcone isomerase family.</text>
</comment>
<comment type="pathway">
    <text evidence="1">Secondary metabolite biosynthesis; flavonoid biosynthesis.</text>
</comment>
<proteinExistence type="inferred from homology"/>
<dbReference type="GO" id="GO:0009813">
    <property type="term" value="P:flavonoid biosynthetic process"/>
    <property type="evidence" value="ECO:0007669"/>
    <property type="project" value="UniProtKB-KW"/>
</dbReference>
<dbReference type="PANTHER" id="PTHR28039">
    <property type="entry name" value="CHALCONE--FLAVONONE ISOMERASE 1-RELATED"/>
    <property type="match status" value="1"/>
</dbReference>
<dbReference type="InterPro" id="IPR016089">
    <property type="entry name" value="Chalcone_isomerase_bundle_sf"/>
</dbReference>
<dbReference type="EMBL" id="CP136898">
    <property type="protein sequence ID" value="WOL18665.1"/>
    <property type="molecule type" value="Genomic_DNA"/>
</dbReference>